<reference evidence="7" key="1">
    <citation type="journal article" date="2019" name="Int. J. Syst. Evol. Microbiol.">
        <title>The Global Catalogue of Microorganisms (GCM) 10K type strain sequencing project: providing services to taxonomists for standard genome sequencing and annotation.</title>
        <authorList>
            <consortium name="The Broad Institute Genomics Platform"/>
            <consortium name="The Broad Institute Genome Sequencing Center for Infectious Disease"/>
            <person name="Wu L."/>
            <person name="Ma J."/>
        </authorList>
    </citation>
    <scope>NUCLEOTIDE SEQUENCE [LARGE SCALE GENOMIC DNA]</scope>
    <source>
        <strain evidence="7">CCUG 55250</strain>
    </source>
</reference>
<dbReference type="SMART" id="SM00448">
    <property type="entry name" value="REC"/>
    <property type="match status" value="1"/>
</dbReference>
<proteinExistence type="predicted"/>
<dbReference type="InterPro" id="IPR058245">
    <property type="entry name" value="NreC/VraR/RcsB-like_REC"/>
</dbReference>
<dbReference type="SUPFAM" id="SSF52172">
    <property type="entry name" value="CheY-like"/>
    <property type="match status" value="1"/>
</dbReference>
<keyword evidence="7" id="KW-1185">Reference proteome</keyword>
<dbReference type="InterPro" id="IPR011006">
    <property type="entry name" value="CheY-like_superfamily"/>
</dbReference>
<evidence type="ECO:0000313" key="6">
    <source>
        <dbReference type="EMBL" id="MFC5411149.1"/>
    </source>
</evidence>
<evidence type="ECO:0000259" key="4">
    <source>
        <dbReference type="PROSITE" id="PS50043"/>
    </source>
</evidence>
<evidence type="ECO:0000313" key="7">
    <source>
        <dbReference type="Proteomes" id="UP001596106"/>
    </source>
</evidence>
<dbReference type="InterPro" id="IPR001789">
    <property type="entry name" value="Sig_transdc_resp-reg_receiver"/>
</dbReference>
<feature type="domain" description="HTH luxR-type" evidence="4">
    <location>
        <begin position="156"/>
        <end position="221"/>
    </location>
</feature>
<organism evidence="6 7">
    <name type="scientific">Larkinella bovis</name>
    <dbReference type="NCBI Taxonomy" id="683041"/>
    <lineage>
        <taxon>Bacteria</taxon>
        <taxon>Pseudomonadati</taxon>
        <taxon>Bacteroidota</taxon>
        <taxon>Cytophagia</taxon>
        <taxon>Cytophagales</taxon>
        <taxon>Spirosomataceae</taxon>
        <taxon>Larkinella</taxon>
    </lineage>
</organism>
<dbReference type="InterPro" id="IPR039420">
    <property type="entry name" value="WalR-like"/>
</dbReference>
<dbReference type="Gene3D" id="3.40.50.2300">
    <property type="match status" value="1"/>
</dbReference>
<evidence type="ECO:0000256" key="2">
    <source>
        <dbReference type="ARBA" id="ARBA00023125"/>
    </source>
</evidence>
<gene>
    <name evidence="6" type="ORF">ACFPMF_17640</name>
</gene>
<keyword evidence="1 3" id="KW-0597">Phosphoprotein</keyword>
<feature type="domain" description="Response regulatory" evidence="5">
    <location>
        <begin position="5"/>
        <end position="121"/>
    </location>
</feature>
<evidence type="ECO:0000256" key="1">
    <source>
        <dbReference type="ARBA" id="ARBA00022553"/>
    </source>
</evidence>
<dbReference type="PRINTS" id="PR00038">
    <property type="entry name" value="HTHLUXR"/>
</dbReference>
<dbReference type="CDD" id="cd17535">
    <property type="entry name" value="REC_NarL-like"/>
    <property type="match status" value="1"/>
</dbReference>
<name>A0ABW0ICC8_9BACT</name>
<sequence>MKKIKIALADDHNLFRKGMASVLSQVPDFELVLEASNGQELIDKLTRRMPDVVLLDLEMPVMDGIATTEYIRENHPDIKIIMLTMHDEDRFVLHLLEKGVSGYVLKDADLDEVEKAVHRVMDDGVYLNDFVSKVMHRKMVNKPTVIKQPSTATSTLYNSKVLLSEREKEVLKLICEGLSTAEISEKIFLSPRTVEGHRLRILEKTGTKNTAGMVAYAFKNNLV</sequence>
<dbReference type="RefSeq" id="WP_379847671.1">
    <property type="nucleotide sequence ID" value="NZ_JBHSMA010000005.1"/>
</dbReference>
<protein>
    <submittedName>
        <fullName evidence="6">Response regulator</fullName>
    </submittedName>
</protein>
<dbReference type="PANTHER" id="PTHR43214">
    <property type="entry name" value="TWO-COMPONENT RESPONSE REGULATOR"/>
    <property type="match status" value="1"/>
</dbReference>
<dbReference type="CDD" id="cd06170">
    <property type="entry name" value="LuxR_C_like"/>
    <property type="match status" value="1"/>
</dbReference>
<feature type="modified residue" description="4-aspartylphosphate" evidence="3">
    <location>
        <position position="56"/>
    </location>
</feature>
<dbReference type="PANTHER" id="PTHR43214:SF43">
    <property type="entry name" value="TWO-COMPONENT RESPONSE REGULATOR"/>
    <property type="match status" value="1"/>
</dbReference>
<dbReference type="InterPro" id="IPR016032">
    <property type="entry name" value="Sig_transdc_resp-reg_C-effctor"/>
</dbReference>
<dbReference type="InterPro" id="IPR000792">
    <property type="entry name" value="Tscrpt_reg_LuxR_C"/>
</dbReference>
<dbReference type="Proteomes" id="UP001596106">
    <property type="component" value="Unassembled WGS sequence"/>
</dbReference>
<dbReference type="EMBL" id="JBHSMA010000005">
    <property type="protein sequence ID" value="MFC5411149.1"/>
    <property type="molecule type" value="Genomic_DNA"/>
</dbReference>
<dbReference type="Pfam" id="PF00072">
    <property type="entry name" value="Response_reg"/>
    <property type="match status" value="1"/>
</dbReference>
<dbReference type="Pfam" id="PF00196">
    <property type="entry name" value="GerE"/>
    <property type="match status" value="1"/>
</dbReference>
<evidence type="ECO:0000256" key="3">
    <source>
        <dbReference type="PROSITE-ProRule" id="PRU00169"/>
    </source>
</evidence>
<comment type="caution">
    <text evidence="6">The sequence shown here is derived from an EMBL/GenBank/DDBJ whole genome shotgun (WGS) entry which is preliminary data.</text>
</comment>
<dbReference type="PROSITE" id="PS00622">
    <property type="entry name" value="HTH_LUXR_1"/>
    <property type="match status" value="1"/>
</dbReference>
<accession>A0ABW0ICC8</accession>
<keyword evidence="2" id="KW-0238">DNA-binding</keyword>
<dbReference type="PROSITE" id="PS50110">
    <property type="entry name" value="RESPONSE_REGULATORY"/>
    <property type="match status" value="1"/>
</dbReference>
<dbReference type="PROSITE" id="PS50043">
    <property type="entry name" value="HTH_LUXR_2"/>
    <property type="match status" value="1"/>
</dbReference>
<dbReference type="SUPFAM" id="SSF46894">
    <property type="entry name" value="C-terminal effector domain of the bipartite response regulators"/>
    <property type="match status" value="1"/>
</dbReference>
<dbReference type="SMART" id="SM00421">
    <property type="entry name" value="HTH_LUXR"/>
    <property type="match status" value="1"/>
</dbReference>
<evidence type="ECO:0000259" key="5">
    <source>
        <dbReference type="PROSITE" id="PS50110"/>
    </source>
</evidence>